<dbReference type="AlphaFoldDB" id="A0AA37PZD3"/>
<reference evidence="1" key="1">
    <citation type="submission" date="2022-08" db="EMBL/GenBank/DDBJ databases">
        <title>Draft genome sequencing of Roseisolibacter agri AW1220.</title>
        <authorList>
            <person name="Tobiishi Y."/>
            <person name="Tonouchi A."/>
        </authorList>
    </citation>
    <scope>NUCLEOTIDE SEQUENCE</scope>
    <source>
        <strain evidence="1">AW1220</strain>
    </source>
</reference>
<accession>A0AA37PZD3</accession>
<dbReference type="Proteomes" id="UP001161325">
    <property type="component" value="Unassembled WGS sequence"/>
</dbReference>
<evidence type="ECO:0000313" key="2">
    <source>
        <dbReference type="Proteomes" id="UP001161325"/>
    </source>
</evidence>
<gene>
    <name evidence="1" type="ORF">rosag_02780</name>
</gene>
<sequence>MPMSTVAPPSAADETGRDPMAVFYAKADALYRCALECCRQHERLARLVDRGALPAEQRACQSLVRLADEALGELAGAYERAASKAHPDRKEPCWAAANALWMASREYARRHTTSERAGRGIGESGDHSSARLSELALDYDLEASALLMLKQATESYRKARPDAH</sequence>
<comment type="caution">
    <text evidence="1">The sequence shown here is derived from an EMBL/GenBank/DDBJ whole genome shotgun (WGS) entry which is preliminary data.</text>
</comment>
<protein>
    <submittedName>
        <fullName evidence="1">Uncharacterized protein</fullName>
    </submittedName>
</protein>
<dbReference type="EMBL" id="BRXS01000001">
    <property type="protein sequence ID" value="GLC23765.1"/>
    <property type="molecule type" value="Genomic_DNA"/>
</dbReference>
<organism evidence="1 2">
    <name type="scientific">Roseisolibacter agri</name>
    <dbReference type="NCBI Taxonomy" id="2014610"/>
    <lineage>
        <taxon>Bacteria</taxon>
        <taxon>Pseudomonadati</taxon>
        <taxon>Gemmatimonadota</taxon>
        <taxon>Gemmatimonadia</taxon>
        <taxon>Gemmatimonadales</taxon>
        <taxon>Gemmatimonadaceae</taxon>
        <taxon>Roseisolibacter</taxon>
    </lineage>
</organism>
<name>A0AA37PZD3_9BACT</name>
<evidence type="ECO:0000313" key="1">
    <source>
        <dbReference type="EMBL" id="GLC23765.1"/>
    </source>
</evidence>
<keyword evidence="2" id="KW-1185">Reference proteome</keyword>
<proteinExistence type="predicted"/>